<keyword evidence="8 16" id="KW-1278">Translocase</keyword>
<dbReference type="InParanoid" id="A0A5J5ES05"/>
<evidence type="ECO:0000313" key="21">
    <source>
        <dbReference type="Proteomes" id="UP000326924"/>
    </source>
</evidence>
<keyword evidence="4 15" id="KW-0479">Metal-binding</keyword>
<feature type="transmembrane region" description="Helical" evidence="16">
    <location>
        <begin position="1349"/>
        <end position="1370"/>
    </location>
</feature>
<dbReference type="InterPro" id="IPR006539">
    <property type="entry name" value="P-type_ATPase_IV"/>
</dbReference>
<feature type="transmembrane region" description="Helical" evidence="16">
    <location>
        <begin position="544"/>
        <end position="566"/>
    </location>
</feature>
<dbReference type="PRINTS" id="PR00119">
    <property type="entry name" value="CATATPASE"/>
</dbReference>
<feature type="active site" description="4-aspartylphosphate intermediate" evidence="13">
    <location>
        <position position="613"/>
    </location>
</feature>
<proteinExistence type="inferred from homology"/>
<feature type="binding site" evidence="14">
    <location>
        <position position="788"/>
    </location>
    <ligand>
        <name>ATP</name>
        <dbReference type="ChEBI" id="CHEBI:30616"/>
    </ligand>
</feature>
<dbReference type="Pfam" id="PF16212">
    <property type="entry name" value="PhoLip_ATPase_C"/>
    <property type="match status" value="1"/>
</dbReference>
<comment type="catalytic activity">
    <reaction evidence="11 16">
        <text>ATP + H2O + phospholipidSide 1 = ADP + phosphate + phospholipidSide 2.</text>
        <dbReference type="EC" id="7.6.2.1"/>
    </reaction>
</comment>
<dbReference type="GO" id="GO:0032456">
    <property type="term" value="P:endocytic recycling"/>
    <property type="evidence" value="ECO:0007669"/>
    <property type="project" value="TreeGrafter"/>
</dbReference>
<dbReference type="PANTHER" id="PTHR24092">
    <property type="entry name" value="PROBABLE PHOSPHOLIPID-TRANSPORTING ATPASE"/>
    <property type="match status" value="1"/>
</dbReference>
<feature type="compositionally biased region" description="Pro residues" evidence="17">
    <location>
        <begin position="32"/>
        <end position="42"/>
    </location>
</feature>
<feature type="binding site" evidence="14">
    <location>
        <position position="836"/>
    </location>
    <ligand>
        <name>ATP</name>
        <dbReference type="ChEBI" id="CHEBI:30616"/>
    </ligand>
</feature>
<evidence type="ECO:0000256" key="16">
    <source>
        <dbReference type="RuleBase" id="RU362033"/>
    </source>
</evidence>
<dbReference type="NCBIfam" id="TIGR01494">
    <property type="entry name" value="ATPase_P-type"/>
    <property type="match status" value="1"/>
</dbReference>
<organism evidence="20 21">
    <name type="scientific">Sphaerosporella brunnea</name>
    <dbReference type="NCBI Taxonomy" id="1250544"/>
    <lineage>
        <taxon>Eukaryota</taxon>
        <taxon>Fungi</taxon>
        <taxon>Dikarya</taxon>
        <taxon>Ascomycota</taxon>
        <taxon>Pezizomycotina</taxon>
        <taxon>Pezizomycetes</taxon>
        <taxon>Pezizales</taxon>
        <taxon>Pyronemataceae</taxon>
        <taxon>Sphaerosporella</taxon>
    </lineage>
</organism>
<dbReference type="GO" id="GO:0140326">
    <property type="term" value="F:ATPase-coupled intramembrane lipid transporter activity"/>
    <property type="evidence" value="ECO:0007669"/>
    <property type="project" value="UniProtKB-EC"/>
</dbReference>
<keyword evidence="3 16" id="KW-0812">Transmembrane</keyword>
<protein>
    <recommendedName>
        <fullName evidence="16">Phospholipid-transporting ATPase</fullName>
        <ecNumber evidence="16">7.6.2.1</ecNumber>
    </recommendedName>
</protein>
<reference evidence="20 21" key="1">
    <citation type="submission" date="2019-09" db="EMBL/GenBank/DDBJ databases">
        <title>Draft genome of the ectomycorrhizal ascomycete Sphaerosporella brunnea.</title>
        <authorList>
            <consortium name="DOE Joint Genome Institute"/>
            <person name="Benucci G.M."/>
            <person name="Marozzi G."/>
            <person name="Antonielli L."/>
            <person name="Sanchez S."/>
            <person name="Marco P."/>
            <person name="Wang X."/>
            <person name="Falini L.B."/>
            <person name="Barry K."/>
            <person name="Haridas S."/>
            <person name="Lipzen A."/>
            <person name="Labutti K."/>
            <person name="Grigoriev I.V."/>
            <person name="Murat C."/>
            <person name="Martin F."/>
            <person name="Albertini E."/>
            <person name="Donnini D."/>
            <person name="Bonito G."/>
        </authorList>
    </citation>
    <scope>NUCLEOTIDE SEQUENCE [LARGE SCALE GENOMIC DNA]</scope>
    <source>
        <strain evidence="20 21">Sb_GMNB300</strain>
    </source>
</reference>
<evidence type="ECO:0000256" key="10">
    <source>
        <dbReference type="ARBA" id="ARBA00023136"/>
    </source>
</evidence>
<feature type="compositionally biased region" description="Basic and acidic residues" evidence="17">
    <location>
        <begin position="1"/>
        <end position="13"/>
    </location>
</feature>
<dbReference type="Pfam" id="PF13246">
    <property type="entry name" value="Cation_ATPase"/>
    <property type="match status" value="1"/>
</dbReference>
<evidence type="ECO:0000256" key="13">
    <source>
        <dbReference type="PIRSR" id="PIRSR606539-1"/>
    </source>
</evidence>
<dbReference type="Pfam" id="PF16209">
    <property type="entry name" value="PhoLip_ATPase_N"/>
    <property type="match status" value="1"/>
</dbReference>
<dbReference type="InterPro" id="IPR023299">
    <property type="entry name" value="ATPase_P-typ_cyto_dom_N"/>
</dbReference>
<evidence type="ECO:0000256" key="7">
    <source>
        <dbReference type="ARBA" id="ARBA00022842"/>
    </source>
</evidence>
<dbReference type="GO" id="GO:0005524">
    <property type="term" value="F:ATP binding"/>
    <property type="evidence" value="ECO:0007669"/>
    <property type="project" value="UniProtKB-UniRule"/>
</dbReference>
<keyword evidence="5 14" id="KW-0547">Nucleotide-binding</keyword>
<dbReference type="InterPro" id="IPR001757">
    <property type="entry name" value="P_typ_ATPase"/>
</dbReference>
<dbReference type="InterPro" id="IPR023214">
    <property type="entry name" value="HAD_sf"/>
</dbReference>
<dbReference type="SFLD" id="SFLDG00002">
    <property type="entry name" value="C1.7:_P-type_atpase_like"/>
    <property type="match status" value="1"/>
</dbReference>
<comment type="subcellular location">
    <subcellularLocation>
        <location evidence="1 16">Membrane</location>
        <topology evidence="1 16">Multi-pass membrane protein</topology>
    </subcellularLocation>
</comment>
<name>A0A5J5ES05_9PEZI</name>
<feature type="compositionally biased region" description="Low complexity" evidence="17">
    <location>
        <begin position="909"/>
        <end position="922"/>
    </location>
</feature>
<feature type="compositionally biased region" description="Basic and acidic residues" evidence="17">
    <location>
        <begin position="43"/>
        <end position="55"/>
    </location>
</feature>
<dbReference type="SUPFAM" id="SSF81653">
    <property type="entry name" value="Calcium ATPase, transduction domain A"/>
    <property type="match status" value="1"/>
</dbReference>
<feature type="region of interest" description="Disordered" evidence="17">
    <location>
        <begin position="1"/>
        <end position="104"/>
    </location>
</feature>
<dbReference type="SUPFAM" id="SSF56784">
    <property type="entry name" value="HAD-like"/>
    <property type="match status" value="1"/>
</dbReference>
<dbReference type="SFLD" id="SFLDF00027">
    <property type="entry name" value="p-type_atpase"/>
    <property type="match status" value="1"/>
</dbReference>
<feature type="binding site" evidence="15">
    <location>
        <position position="613"/>
    </location>
    <ligand>
        <name>Mg(2+)</name>
        <dbReference type="ChEBI" id="CHEBI:18420"/>
    </ligand>
</feature>
<comment type="catalytic activity">
    <reaction evidence="12">
        <text>a 1,2-diacyl-sn-glycero-3-phosphoethanolamine(out) + ATP + H2O = a 1,2-diacyl-sn-glycero-3-phosphoethanolamine(in) + ADP + phosphate + H(+)</text>
        <dbReference type="Rhea" id="RHEA:66132"/>
        <dbReference type="ChEBI" id="CHEBI:15377"/>
        <dbReference type="ChEBI" id="CHEBI:15378"/>
        <dbReference type="ChEBI" id="CHEBI:30616"/>
        <dbReference type="ChEBI" id="CHEBI:43474"/>
        <dbReference type="ChEBI" id="CHEBI:64612"/>
        <dbReference type="ChEBI" id="CHEBI:456216"/>
    </reaction>
    <physiologicalReaction direction="left-to-right" evidence="12">
        <dbReference type="Rhea" id="RHEA:66133"/>
    </physiologicalReaction>
</comment>
<feature type="binding site" evidence="15">
    <location>
        <position position="615"/>
    </location>
    <ligand>
        <name>Mg(2+)</name>
        <dbReference type="ChEBI" id="CHEBI:18420"/>
    </ligand>
</feature>
<dbReference type="GO" id="GO:0045332">
    <property type="term" value="P:phospholipid translocation"/>
    <property type="evidence" value="ECO:0007669"/>
    <property type="project" value="TreeGrafter"/>
</dbReference>
<evidence type="ECO:0000259" key="18">
    <source>
        <dbReference type="Pfam" id="PF16209"/>
    </source>
</evidence>
<dbReference type="NCBIfam" id="TIGR01652">
    <property type="entry name" value="ATPase-Plipid"/>
    <property type="match status" value="2"/>
</dbReference>
<keyword evidence="7 15" id="KW-0460">Magnesium</keyword>
<dbReference type="GO" id="GO:0016887">
    <property type="term" value="F:ATP hydrolysis activity"/>
    <property type="evidence" value="ECO:0007669"/>
    <property type="project" value="InterPro"/>
</dbReference>
<evidence type="ECO:0000256" key="5">
    <source>
        <dbReference type="ARBA" id="ARBA00022741"/>
    </source>
</evidence>
<feature type="transmembrane region" description="Helical" evidence="16">
    <location>
        <begin position="1413"/>
        <end position="1437"/>
    </location>
</feature>
<dbReference type="SUPFAM" id="SSF81660">
    <property type="entry name" value="Metal cation-transporting ATPase, ATP-binding domain N"/>
    <property type="match status" value="1"/>
</dbReference>
<dbReference type="Gene3D" id="3.40.1110.10">
    <property type="entry name" value="Calcium-transporting ATPase, cytoplasmic domain N"/>
    <property type="match status" value="1"/>
</dbReference>
<evidence type="ECO:0000256" key="8">
    <source>
        <dbReference type="ARBA" id="ARBA00022967"/>
    </source>
</evidence>
<keyword evidence="21" id="KW-1185">Reference proteome</keyword>
<feature type="binding site" evidence="14">
    <location>
        <position position="614"/>
    </location>
    <ligand>
        <name>ATP</name>
        <dbReference type="ChEBI" id="CHEBI:30616"/>
    </ligand>
</feature>
<evidence type="ECO:0000256" key="11">
    <source>
        <dbReference type="ARBA" id="ARBA00034036"/>
    </source>
</evidence>
<dbReference type="InterPro" id="IPR008250">
    <property type="entry name" value="ATPase_P-typ_transduc_dom_A_sf"/>
</dbReference>
<dbReference type="Gene3D" id="3.40.50.1000">
    <property type="entry name" value="HAD superfamily/HAD-like"/>
    <property type="match status" value="1"/>
</dbReference>
<dbReference type="Pfam" id="PF08282">
    <property type="entry name" value="Hydrolase_3"/>
    <property type="match status" value="1"/>
</dbReference>
<dbReference type="InterPro" id="IPR023298">
    <property type="entry name" value="ATPase_P-typ_TM_dom_sf"/>
</dbReference>
<accession>A0A5J5ES05</accession>
<comment type="cofactor">
    <cofactor evidence="15">
        <name>Mg(2+)</name>
        <dbReference type="ChEBI" id="CHEBI:18420"/>
    </cofactor>
</comment>
<dbReference type="InterPro" id="IPR032630">
    <property type="entry name" value="P_typ_ATPase_c"/>
</dbReference>
<dbReference type="Gene3D" id="2.70.150.10">
    <property type="entry name" value="Calcium-transporting ATPase, cytoplasmic transduction domain A"/>
    <property type="match status" value="1"/>
</dbReference>
<evidence type="ECO:0000256" key="14">
    <source>
        <dbReference type="PIRSR" id="PIRSR606539-2"/>
    </source>
</evidence>
<dbReference type="GO" id="GO:0006892">
    <property type="term" value="P:post-Golgi vesicle-mediated transport"/>
    <property type="evidence" value="ECO:0007669"/>
    <property type="project" value="TreeGrafter"/>
</dbReference>
<dbReference type="OrthoDB" id="377733at2759"/>
<dbReference type="GO" id="GO:0000287">
    <property type="term" value="F:magnesium ion binding"/>
    <property type="evidence" value="ECO:0007669"/>
    <property type="project" value="UniProtKB-UniRule"/>
</dbReference>
<dbReference type="FunFam" id="3.40.50.1000:FF:000172">
    <property type="entry name" value="Phospholipid-transporting ATPase"/>
    <property type="match status" value="1"/>
</dbReference>
<keyword evidence="9 16" id="KW-1133">Transmembrane helix</keyword>
<dbReference type="PROSITE" id="PS00154">
    <property type="entry name" value="ATPASE_E1_E2"/>
    <property type="match status" value="1"/>
</dbReference>
<dbReference type="EMBL" id="VXIS01000158">
    <property type="protein sequence ID" value="KAA8900188.1"/>
    <property type="molecule type" value="Genomic_DNA"/>
</dbReference>
<dbReference type="InterPro" id="IPR036412">
    <property type="entry name" value="HAD-like_sf"/>
</dbReference>
<dbReference type="FunCoup" id="A0A5J5ES05">
    <property type="interactions" value="22"/>
</dbReference>
<evidence type="ECO:0000256" key="3">
    <source>
        <dbReference type="ARBA" id="ARBA00022692"/>
    </source>
</evidence>
<gene>
    <name evidence="20" type="ORF">FN846DRAFT_989262</name>
</gene>
<dbReference type="SUPFAM" id="SSF81665">
    <property type="entry name" value="Calcium ATPase, transmembrane domain M"/>
    <property type="match status" value="1"/>
</dbReference>
<dbReference type="SFLD" id="SFLDS00003">
    <property type="entry name" value="Haloacid_Dehalogenase"/>
    <property type="match status" value="1"/>
</dbReference>
<feature type="transmembrane region" description="Helical" evidence="16">
    <location>
        <begin position="1457"/>
        <end position="1479"/>
    </location>
</feature>
<evidence type="ECO:0000256" key="4">
    <source>
        <dbReference type="ARBA" id="ARBA00022723"/>
    </source>
</evidence>
<feature type="transmembrane region" description="Helical" evidence="16">
    <location>
        <begin position="1382"/>
        <end position="1401"/>
    </location>
</feature>
<dbReference type="InterPro" id="IPR044492">
    <property type="entry name" value="P_typ_ATPase_HD_dom"/>
</dbReference>
<dbReference type="InterPro" id="IPR018303">
    <property type="entry name" value="ATPase_P-typ_P_site"/>
</dbReference>
<evidence type="ECO:0000256" key="9">
    <source>
        <dbReference type="ARBA" id="ARBA00022989"/>
    </source>
</evidence>
<evidence type="ECO:0000259" key="19">
    <source>
        <dbReference type="Pfam" id="PF16212"/>
    </source>
</evidence>
<dbReference type="GO" id="GO:0005886">
    <property type="term" value="C:plasma membrane"/>
    <property type="evidence" value="ECO:0007669"/>
    <property type="project" value="TreeGrafter"/>
</dbReference>
<dbReference type="GO" id="GO:0005802">
    <property type="term" value="C:trans-Golgi network"/>
    <property type="evidence" value="ECO:0007669"/>
    <property type="project" value="TreeGrafter"/>
</dbReference>
<sequence length="1569" mass="178989">MSESKEPNERRSSVDGIASPLSGDMDSSPLPNVAPPPAPPAPQRRESFQRVRFSTEMEVSGGRALGLTIDTSAARNSRGPSLGVGEPVGLGIPLSPTSPRKRNRGYSLRRQLFFRNAQEQLDDGVTPEAPFDVAIAHSTSNDSVELGMLGKPSTSSLDLKKSSSGDLTELIPDHPQRRNALRDNHVSLWTRKHYQQLRGLIVSQYVTIKKAILQANELPPSRDGRRIPLDVTRKTQLIDERTGRHYLNNYIRSSRYTLWNFLPKQLYYQFSKLANFYFLCVSILQMIPTLSTTGTYTTIVPLLFFITLSISKEGYDDYRRYKLDKKENNRETRVLRTSESPDGGQTTLDWSITKWQDVRVGDIIKLERDDDVPADLLLLHSYGDHGIAYVETMALDGETNLKTKQALPVLSKQCDTTENLAVFRAEVVVEDPNLDLYNFEGKVIVDEDTRPLTNNQVIYRGSVLRNTPSMVGMVIFSGEESKIRMNANKNPRTKAPTLQAIVNRIVFMLVIFVVFLAIFNTVAYQIWRENVERKSWYLSNGSVAFFPIFASYVIMFNTLIPLSLYVSMEIIKLAQMFMLNDIDMYHEETDTPFEARTSTINEDCGQISYIFSDKTGTLTDNSMQFRKLSVGGHAWLHDLDIQRAADREAEKIKLRHKRRKGKSKSMVNKESKRRPEVAYYRYGDPSTAKKPGNTRKSMGDMGKMSLDWGLNRKDSSNLIKWKSSAVPTRPQPQFSTQDLLEYLQMHPHTLFARKARFFLLSIALCHTCIPEVDEEDESIEYQAASPDELALVTAAMELGYIAIDRQINTITIKTFPNGPDGDPQIEVYNILEVIEFSSKRKRMSILIRLPTGRICIFCKGADTTMIELLRLRELAKSKALVVQRNSMQRRSLEAQEVIRRNSTHRPNIGGRPSFGGPSRPSMSIPRLRPIKDEFDAWLRDKEESVDMASQDDESLYSRPSGQFAARHSIAFGEAPNMPLERDYDDDEIVDEELALDDAKVFERCFAHIDHFATEGLRTLLYAHRFIEEHEYQMWKNIYAEATTSLVDRKTMIERAAEIIERDFELTGATAIEDKLQKGVPESIDKLRRAGIKLWMLTGDKRETAINIGHSCRLIKDYSAITILHQDDVSIAGTIKSAIFDIKAQRVAHSVVVVDGGTLSMIESNEELKSLFFDIAVLTDSVICCRASPSQKASLVKAIRTKVQKSVTLAIGDGANDIAMIQEAHVGVGITGKEGLQAARVSDYSMAQFRFLLKFLLVHGRWNYVRITRYTVATFWKEMLFYLTQAMYQRWNGYTGSSLYEPWTLSMFNTLFTSLPVIFLGIFEKDLQPATLLAVPELYNYGQHNRGFNFWIYLGWMFLSTSQAMLIYFLMYQLYAPRIMVDQGVYAMGTITYGACITLISTKLQVIEMHNKSFLAAVSFICSVGGFFLWNIILSFTYTNFIHNVKWSFTHHFGRDLSWWLVFFISIAVCVLFDILLITVRNAFWPTDVNIFQEIEQDSEMRKRLEEAASEELQQGLNRDSKIPRPTSRETEVMEILDRPREMEEGWRMRKAEEDVEANLARRFGSVKRR</sequence>
<evidence type="ECO:0000313" key="20">
    <source>
        <dbReference type="EMBL" id="KAA8900188.1"/>
    </source>
</evidence>
<evidence type="ECO:0000256" key="17">
    <source>
        <dbReference type="SAM" id="MobiDB-lite"/>
    </source>
</evidence>
<keyword evidence="10 16" id="KW-0472">Membrane</keyword>
<feature type="compositionally biased region" description="Polar residues" evidence="17">
    <location>
        <begin position="69"/>
        <end position="79"/>
    </location>
</feature>
<evidence type="ECO:0000256" key="1">
    <source>
        <dbReference type="ARBA" id="ARBA00004141"/>
    </source>
</evidence>
<comment type="caution">
    <text evidence="20">The sequence shown here is derived from an EMBL/GenBank/DDBJ whole genome shotgun (WGS) entry which is preliminary data.</text>
</comment>
<evidence type="ECO:0000256" key="12">
    <source>
        <dbReference type="ARBA" id="ARBA00049128"/>
    </source>
</evidence>
<keyword evidence="6 14" id="KW-0067">ATP-binding</keyword>
<dbReference type="Pfam" id="PF00702">
    <property type="entry name" value="Hydrolase"/>
    <property type="match status" value="1"/>
</dbReference>
<evidence type="ECO:0000256" key="6">
    <source>
        <dbReference type="ARBA" id="ARBA00022840"/>
    </source>
</evidence>
<evidence type="ECO:0000256" key="15">
    <source>
        <dbReference type="PIRSR" id="PIRSR606539-3"/>
    </source>
</evidence>
<dbReference type="InterPro" id="IPR032631">
    <property type="entry name" value="P-type_ATPase_N"/>
</dbReference>
<evidence type="ECO:0000256" key="2">
    <source>
        <dbReference type="ARBA" id="ARBA00008109"/>
    </source>
</evidence>
<feature type="binding site" evidence="14">
    <location>
        <position position="615"/>
    </location>
    <ligand>
        <name>ATP</name>
        <dbReference type="ChEBI" id="CHEBI:30616"/>
    </ligand>
</feature>
<feature type="domain" description="P-type ATPase C-terminal" evidence="19">
    <location>
        <begin position="1238"/>
        <end position="1486"/>
    </location>
</feature>
<feature type="domain" description="P-type ATPase N-terminal" evidence="18">
    <location>
        <begin position="242"/>
        <end position="299"/>
    </location>
</feature>
<feature type="region of interest" description="Disordered" evidence="17">
    <location>
        <begin position="898"/>
        <end position="922"/>
    </location>
</feature>
<feature type="binding site" evidence="14">
    <location>
        <position position="1388"/>
    </location>
    <ligand>
        <name>ATP</name>
        <dbReference type="ChEBI" id="CHEBI:30616"/>
    </ligand>
</feature>
<dbReference type="PANTHER" id="PTHR24092:SF174">
    <property type="entry name" value="PHOSPHOLIPID-TRANSPORTING ATPASE DNF3-RELATED"/>
    <property type="match status" value="1"/>
</dbReference>
<dbReference type="EC" id="7.6.2.1" evidence="16"/>
<feature type="transmembrane region" description="Helical" evidence="16">
    <location>
        <begin position="501"/>
        <end position="524"/>
    </location>
</feature>
<dbReference type="Proteomes" id="UP000326924">
    <property type="component" value="Unassembled WGS sequence"/>
</dbReference>
<feature type="binding site" evidence="14">
    <location>
        <position position="613"/>
    </location>
    <ligand>
        <name>ATP</name>
        <dbReference type="ChEBI" id="CHEBI:30616"/>
    </ligand>
</feature>
<feature type="binding site" evidence="14">
    <location>
        <position position="859"/>
    </location>
    <ligand>
        <name>ATP</name>
        <dbReference type="ChEBI" id="CHEBI:30616"/>
    </ligand>
</feature>
<comment type="similarity">
    <text evidence="2 16">Belongs to the cation transport ATPase (P-type) (TC 3.A.3) family. Type IV subfamily.</text>
</comment>